<comment type="caution">
    <text evidence="2">The sequence shown here is derived from an EMBL/GenBank/DDBJ whole genome shotgun (WGS) entry which is preliminary data.</text>
</comment>
<protein>
    <recommendedName>
        <fullName evidence="1">Arm DNA-binding domain-containing protein</fullName>
    </recommendedName>
</protein>
<keyword evidence="3" id="KW-1185">Reference proteome</keyword>
<dbReference type="Pfam" id="PF17293">
    <property type="entry name" value="Arm-DNA-bind_5"/>
    <property type="match status" value="1"/>
</dbReference>
<evidence type="ECO:0000259" key="1">
    <source>
        <dbReference type="Pfam" id="PF17293"/>
    </source>
</evidence>
<dbReference type="InterPro" id="IPR035386">
    <property type="entry name" value="Arm-DNA-bind_5"/>
</dbReference>
<gene>
    <name evidence="2" type="ORF">EHT25_00965</name>
</gene>
<name>A0A3P1BZV6_9BACT</name>
<sequence length="180" mass="21507">MWVRFPVGPRTYRKSANKARIGTFSFYNHFQNDFLTHFSLSIFRIFSEWEQDFSKKLTITDEYVKTDGTSALYLYVAIDDKHDRIKLKLSWPPAFLDKKAGQILPRKRNDPDFNDFKIIIDTEMGKLNDIFKAHRMAEKKLSLDKLIEVYHSFTSKNDFLKFWLTEVNERWKRNIYGMAT</sequence>
<reference evidence="2 3" key="1">
    <citation type="submission" date="2018-11" db="EMBL/GenBank/DDBJ databases">
        <authorList>
            <person name="Zhou Z."/>
            <person name="Wang G."/>
        </authorList>
    </citation>
    <scope>NUCLEOTIDE SEQUENCE [LARGE SCALE GENOMIC DNA]</scope>
    <source>
        <strain evidence="2 3">KCTC52004</strain>
    </source>
</reference>
<organism evidence="2 3">
    <name type="scientific">Larkinella rosea</name>
    <dbReference type="NCBI Taxonomy" id="2025312"/>
    <lineage>
        <taxon>Bacteria</taxon>
        <taxon>Pseudomonadati</taxon>
        <taxon>Bacteroidota</taxon>
        <taxon>Cytophagia</taxon>
        <taxon>Cytophagales</taxon>
        <taxon>Spirosomataceae</taxon>
        <taxon>Larkinella</taxon>
    </lineage>
</organism>
<dbReference type="Proteomes" id="UP000271925">
    <property type="component" value="Unassembled WGS sequence"/>
</dbReference>
<dbReference type="OrthoDB" id="1493636at2"/>
<proteinExistence type="predicted"/>
<evidence type="ECO:0000313" key="2">
    <source>
        <dbReference type="EMBL" id="RRB06406.1"/>
    </source>
</evidence>
<dbReference type="AlphaFoldDB" id="A0A3P1BZV6"/>
<accession>A0A3P1BZV6</accession>
<feature type="domain" description="Arm DNA-binding" evidence="1">
    <location>
        <begin position="65"/>
        <end position="146"/>
    </location>
</feature>
<evidence type="ECO:0000313" key="3">
    <source>
        <dbReference type="Proteomes" id="UP000271925"/>
    </source>
</evidence>
<dbReference type="EMBL" id="RQJO01000007">
    <property type="protein sequence ID" value="RRB06406.1"/>
    <property type="molecule type" value="Genomic_DNA"/>
</dbReference>